<evidence type="ECO:0000256" key="11">
    <source>
        <dbReference type="ARBA" id="ARBA00023166"/>
    </source>
</evidence>
<dbReference type="InterPro" id="IPR036188">
    <property type="entry name" value="FAD/NAD-bd_sf"/>
</dbReference>
<dbReference type="InterPro" id="IPR007867">
    <property type="entry name" value="GMC_OxRtase_C"/>
</dbReference>
<dbReference type="PRINTS" id="PR00411">
    <property type="entry name" value="PNDRDTASEI"/>
</dbReference>
<keyword evidence="22" id="KW-1185">Reference proteome</keyword>
<evidence type="ECO:0000256" key="5">
    <source>
        <dbReference type="ARBA" id="ARBA00022723"/>
    </source>
</evidence>
<keyword evidence="5" id="KW-0479">Metal-binding</keyword>
<evidence type="ECO:0000256" key="14">
    <source>
        <dbReference type="ARBA" id="ARBA00038856"/>
    </source>
</evidence>
<protein>
    <recommendedName>
        <fullName evidence="17">Cholesterol oxidase</fullName>
        <ecNumber evidence="16">1.1.3.6</ecNumber>
        <ecNumber evidence="14">5.3.3.1</ecNumber>
    </recommendedName>
    <alternativeName>
        <fullName evidence="18">Cholesterol isomerase</fullName>
    </alternativeName>
</protein>
<comment type="caution">
    <text evidence="21">The sequence shown here is derived from an EMBL/GenBank/DDBJ whole genome shotgun (WGS) entry which is preliminary data.</text>
</comment>
<evidence type="ECO:0000256" key="2">
    <source>
        <dbReference type="ARBA" id="ARBA00010790"/>
    </source>
</evidence>
<evidence type="ECO:0000256" key="15">
    <source>
        <dbReference type="ARBA" id="ARBA00049645"/>
    </source>
</evidence>
<evidence type="ECO:0000256" key="6">
    <source>
        <dbReference type="ARBA" id="ARBA00022827"/>
    </source>
</evidence>
<evidence type="ECO:0000256" key="18">
    <source>
        <dbReference type="ARBA" id="ARBA00049778"/>
    </source>
</evidence>
<dbReference type="PANTHER" id="PTHR47470:SF1">
    <property type="entry name" value="FAD-DEPENDENT OXIDOREDUCTASE 2 FAD BINDING DOMAIN-CONTAINING PROTEIN"/>
    <property type="match status" value="1"/>
</dbReference>
<dbReference type="EC" id="5.3.3.1" evidence="14"/>
<evidence type="ECO:0000256" key="19">
    <source>
        <dbReference type="SAM" id="MobiDB-lite"/>
    </source>
</evidence>
<proteinExistence type="inferred from homology"/>
<dbReference type="PROSITE" id="PS51379">
    <property type="entry name" value="4FE4S_FER_2"/>
    <property type="match status" value="1"/>
</dbReference>
<dbReference type="PROSITE" id="PS00198">
    <property type="entry name" value="4FE4S_FER_1"/>
    <property type="match status" value="1"/>
</dbReference>
<reference evidence="21 22" key="1">
    <citation type="submission" date="2024-09" db="EMBL/GenBank/DDBJ databases">
        <authorList>
            <person name="Sun Q."/>
            <person name="Mori K."/>
        </authorList>
    </citation>
    <scope>NUCLEOTIDE SEQUENCE [LARGE SCALE GENOMIC DNA]</scope>
    <source>
        <strain evidence="21 22">JCM 9626</strain>
    </source>
</reference>
<feature type="region of interest" description="Disordered" evidence="19">
    <location>
        <begin position="1"/>
        <end position="44"/>
    </location>
</feature>
<comment type="similarity">
    <text evidence="2">Belongs to the GMC oxidoreductase family.</text>
</comment>
<dbReference type="EC" id="1.1.3.6" evidence="16"/>
<gene>
    <name evidence="21" type="ORF">ACFFRI_16270</name>
</gene>
<evidence type="ECO:0000256" key="13">
    <source>
        <dbReference type="ARBA" id="ARBA00023235"/>
    </source>
</evidence>
<dbReference type="RefSeq" id="WP_140011176.1">
    <property type="nucleotide sequence ID" value="NZ_JBHMDG010000022.1"/>
</dbReference>
<dbReference type="InterPro" id="IPR017900">
    <property type="entry name" value="4Fe4S_Fe_S_CS"/>
</dbReference>
<dbReference type="Pfam" id="PF01266">
    <property type="entry name" value="DAO"/>
    <property type="match status" value="1"/>
</dbReference>
<evidence type="ECO:0000256" key="9">
    <source>
        <dbReference type="ARBA" id="ARBA00023014"/>
    </source>
</evidence>
<evidence type="ECO:0000256" key="3">
    <source>
        <dbReference type="ARBA" id="ARBA00022548"/>
    </source>
</evidence>
<evidence type="ECO:0000256" key="12">
    <source>
        <dbReference type="ARBA" id="ARBA00023221"/>
    </source>
</evidence>
<dbReference type="Proteomes" id="UP001589750">
    <property type="component" value="Unassembled WGS sequence"/>
</dbReference>
<dbReference type="InterPro" id="IPR017896">
    <property type="entry name" value="4Fe4S_Fe-S-bd"/>
</dbReference>
<comment type="pathway">
    <text evidence="15">Steroid metabolism; cholesterol degradation.</text>
</comment>
<evidence type="ECO:0000256" key="10">
    <source>
        <dbReference type="ARBA" id="ARBA00023098"/>
    </source>
</evidence>
<evidence type="ECO:0000256" key="1">
    <source>
        <dbReference type="ARBA" id="ARBA00001974"/>
    </source>
</evidence>
<sequence>MRRRGFEARKLAPQPPSARKLAPQPPSARKLAPQPPSARKLAPQPPSHYDVLVIGSGFGGSVTALRLSEKGYRVGVLETGQRWTDADFEGQGSRDLLWAPRLGMLGPMRLSMLGEISLFSAVGVGGGSLIYANTLYEPHDAFYDDPSWRAITDWRAELAPYYEQARRMLGVTTNPRLWPADELVREVAADLGVESTFQPTDVGVFFDEEAPGGEVADPFFGGAGPTRRACVHCARCTSGCPFNAKNTLPKNYLHLAEAAGAVVHELSEVTDVRPRPARDGGGFTVIARHPRHRRTTRTFTADQVVVSAAARGTQALLHALRASGSLPALSPRLGELSRSNSEAIVNVLARTPQGFSQGVAITSSFHPEPHTHVELCRSNAMQDKGAVLNVPLVDGGAGRLRRFVADQVRRPGPLLRTRRLARSSERTLSLLVMQSLDNSLTSFLHRGRLRTRVGTGAPNPSWLPVAHDVARRLARKVGGDATSLASDLVGAPATAHYVGGAVIGATAADGVVDPYHRVHGHPGLHVIDGSTIGANLGVNPSLTITAMAERATALWPNRGEPDPRPALGEAYVPVAPVPPRTPAVPAHAPAALVWLGLPGWTGRAPAREVTHPASVPRRVGNAK</sequence>
<organism evidence="21 22">
    <name type="scientific">Nocardioides plantarum</name>
    <dbReference type="NCBI Taxonomy" id="29299"/>
    <lineage>
        <taxon>Bacteria</taxon>
        <taxon>Bacillati</taxon>
        <taxon>Actinomycetota</taxon>
        <taxon>Actinomycetes</taxon>
        <taxon>Propionibacteriales</taxon>
        <taxon>Nocardioidaceae</taxon>
        <taxon>Nocardioides</taxon>
    </lineage>
</organism>
<dbReference type="Gene3D" id="3.50.50.60">
    <property type="entry name" value="FAD/NAD(P)-binding domain"/>
    <property type="match status" value="3"/>
</dbReference>
<keyword evidence="12" id="KW-0753">Steroid metabolism</keyword>
<evidence type="ECO:0000313" key="21">
    <source>
        <dbReference type="EMBL" id="MFB9314614.1"/>
    </source>
</evidence>
<feature type="compositionally biased region" description="Basic and acidic residues" evidence="19">
    <location>
        <begin position="1"/>
        <end position="10"/>
    </location>
</feature>
<dbReference type="InterPro" id="IPR052542">
    <property type="entry name" value="Cholesterol_Oxidase"/>
</dbReference>
<dbReference type="InterPro" id="IPR006076">
    <property type="entry name" value="FAD-dep_OxRdtase"/>
</dbReference>
<evidence type="ECO:0000256" key="7">
    <source>
        <dbReference type="ARBA" id="ARBA00023002"/>
    </source>
</evidence>
<keyword evidence="3" id="KW-0153">Cholesterol metabolism</keyword>
<name>A0ABV5KCY8_9ACTN</name>
<dbReference type="Pfam" id="PF05199">
    <property type="entry name" value="GMC_oxred_C"/>
    <property type="match status" value="1"/>
</dbReference>
<keyword evidence="8" id="KW-0408">Iron</keyword>
<keyword evidence="10" id="KW-0443">Lipid metabolism</keyword>
<evidence type="ECO:0000256" key="16">
    <source>
        <dbReference type="ARBA" id="ARBA00049723"/>
    </source>
</evidence>
<keyword evidence="4" id="KW-0285">Flavoprotein</keyword>
<keyword evidence="11" id="KW-1207">Sterol metabolism</keyword>
<comment type="cofactor">
    <cofactor evidence="1">
        <name>FAD</name>
        <dbReference type="ChEBI" id="CHEBI:57692"/>
    </cofactor>
</comment>
<evidence type="ECO:0000313" key="22">
    <source>
        <dbReference type="Proteomes" id="UP001589750"/>
    </source>
</evidence>
<evidence type="ECO:0000256" key="8">
    <source>
        <dbReference type="ARBA" id="ARBA00023004"/>
    </source>
</evidence>
<dbReference type="EMBL" id="JBHMDG010000022">
    <property type="protein sequence ID" value="MFB9314614.1"/>
    <property type="molecule type" value="Genomic_DNA"/>
</dbReference>
<evidence type="ECO:0000259" key="20">
    <source>
        <dbReference type="PROSITE" id="PS51379"/>
    </source>
</evidence>
<keyword evidence="13" id="KW-0413">Isomerase</keyword>
<dbReference type="PANTHER" id="PTHR47470">
    <property type="entry name" value="CHOLESTEROL OXIDASE"/>
    <property type="match status" value="1"/>
</dbReference>
<feature type="domain" description="4Fe-4S ferredoxin-type" evidence="20">
    <location>
        <begin position="221"/>
        <end position="250"/>
    </location>
</feature>
<dbReference type="SUPFAM" id="SSF51905">
    <property type="entry name" value="FAD/NAD(P)-binding domain"/>
    <property type="match status" value="1"/>
</dbReference>
<evidence type="ECO:0000256" key="17">
    <source>
        <dbReference type="ARBA" id="ARBA00049744"/>
    </source>
</evidence>
<keyword evidence="6" id="KW-0274">FAD</keyword>
<keyword evidence="7" id="KW-0560">Oxidoreductase</keyword>
<keyword evidence="9" id="KW-0411">Iron-sulfur</keyword>
<accession>A0ABV5KCY8</accession>
<evidence type="ECO:0000256" key="4">
    <source>
        <dbReference type="ARBA" id="ARBA00022630"/>
    </source>
</evidence>